<evidence type="ECO:0000313" key="1">
    <source>
        <dbReference type="EMBL" id="THG14455.1"/>
    </source>
</evidence>
<dbReference type="AlphaFoldDB" id="A0A4S4EF96"/>
<sequence length="195" mass="21227">MTPPYSVLYNVMTPPSSVFTNGLKRPYSVSYPLLFFFVFSCSVTISKLKLSLHLTPDHGANRSTKWLETIVEDVYKRNEAAQSGDADVICSVAKGIHRFVKGDPGNGDLGIGLACMALPQRAYGGTNMAEETNHVKKSIVGAIVDFSSRIGREEKVAMELAIDDFYFNTNISLILEVSDSGGDPIQAAHAGIYIM</sequence>
<reference evidence="1 2" key="1">
    <citation type="journal article" date="2018" name="Proc. Natl. Acad. Sci. U.S.A.">
        <title>Draft genome sequence of Camellia sinensis var. sinensis provides insights into the evolution of the tea genome and tea quality.</title>
        <authorList>
            <person name="Wei C."/>
            <person name="Yang H."/>
            <person name="Wang S."/>
            <person name="Zhao J."/>
            <person name="Liu C."/>
            <person name="Gao L."/>
            <person name="Xia E."/>
            <person name="Lu Y."/>
            <person name="Tai Y."/>
            <person name="She G."/>
            <person name="Sun J."/>
            <person name="Cao H."/>
            <person name="Tong W."/>
            <person name="Gao Q."/>
            <person name="Li Y."/>
            <person name="Deng W."/>
            <person name="Jiang X."/>
            <person name="Wang W."/>
            <person name="Chen Q."/>
            <person name="Zhang S."/>
            <person name="Li H."/>
            <person name="Wu J."/>
            <person name="Wang P."/>
            <person name="Li P."/>
            <person name="Shi C."/>
            <person name="Zheng F."/>
            <person name="Jian J."/>
            <person name="Huang B."/>
            <person name="Shan D."/>
            <person name="Shi M."/>
            <person name="Fang C."/>
            <person name="Yue Y."/>
            <person name="Li F."/>
            <person name="Li D."/>
            <person name="Wei S."/>
            <person name="Han B."/>
            <person name="Jiang C."/>
            <person name="Yin Y."/>
            <person name="Xia T."/>
            <person name="Zhang Z."/>
            <person name="Bennetzen J.L."/>
            <person name="Zhao S."/>
            <person name="Wan X."/>
        </authorList>
    </citation>
    <scope>NUCLEOTIDE SEQUENCE [LARGE SCALE GENOMIC DNA]</scope>
    <source>
        <strain evidence="2">cv. Shuchazao</strain>
        <tissue evidence="1">Leaf</tissue>
    </source>
</reference>
<organism evidence="1 2">
    <name type="scientific">Camellia sinensis var. sinensis</name>
    <name type="common">China tea</name>
    <dbReference type="NCBI Taxonomy" id="542762"/>
    <lineage>
        <taxon>Eukaryota</taxon>
        <taxon>Viridiplantae</taxon>
        <taxon>Streptophyta</taxon>
        <taxon>Embryophyta</taxon>
        <taxon>Tracheophyta</taxon>
        <taxon>Spermatophyta</taxon>
        <taxon>Magnoliopsida</taxon>
        <taxon>eudicotyledons</taxon>
        <taxon>Gunneridae</taxon>
        <taxon>Pentapetalae</taxon>
        <taxon>asterids</taxon>
        <taxon>Ericales</taxon>
        <taxon>Theaceae</taxon>
        <taxon>Camellia</taxon>
    </lineage>
</organism>
<comment type="caution">
    <text evidence="1">The sequence shown here is derived from an EMBL/GenBank/DDBJ whole genome shotgun (WGS) entry which is preliminary data.</text>
</comment>
<dbReference type="EMBL" id="SDRB02005340">
    <property type="protein sequence ID" value="THG14455.1"/>
    <property type="molecule type" value="Genomic_DNA"/>
</dbReference>
<evidence type="ECO:0008006" key="3">
    <source>
        <dbReference type="Google" id="ProtNLM"/>
    </source>
</evidence>
<dbReference type="Proteomes" id="UP000306102">
    <property type="component" value="Unassembled WGS sequence"/>
</dbReference>
<protein>
    <recommendedName>
        <fullName evidence="3">Receptor ligand binding region domain-containing protein</fullName>
    </recommendedName>
</protein>
<proteinExistence type="predicted"/>
<name>A0A4S4EF96_CAMSN</name>
<gene>
    <name evidence="1" type="ORF">TEA_016302</name>
</gene>
<accession>A0A4S4EF96</accession>
<keyword evidence="2" id="KW-1185">Reference proteome</keyword>
<evidence type="ECO:0000313" key="2">
    <source>
        <dbReference type="Proteomes" id="UP000306102"/>
    </source>
</evidence>